<dbReference type="STRING" id="1754191.A0A1Y1V7M2"/>
<organism evidence="1 2">
    <name type="scientific">Piromyces finnis</name>
    <dbReference type="NCBI Taxonomy" id="1754191"/>
    <lineage>
        <taxon>Eukaryota</taxon>
        <taxon>Fungi</taxon>
        <taxon>Fungi incertae sedis</taxon>
        <taxon>Chytridiomycota</taxon>
        <taxon>Chytridiomycota incertae sedis</taxon>
        <taxon>Neocallimastigomycetes</taxon>
        <taxon>Neocallimastigales</taxon>
        <taxon>Neocallimastigaceae</taxon>
        <taxon>Piromyces</taxon>
    </lineage>
</organism>
<evidence type="ECO:0000313" key="2">
    <source>
        <dbReference type="Proteomes" id="UP000193719"/>
    </source>
</evidence>
<keyword evidence="2" id="KW-1185">Reference proteome</keyword>
<dbReference type="Proteomes" id="UP000193719">
    <property type="component" value="Unassembled WGS sequence"/>
</dbReference>
<reference evidence="1 2" key="2">
    <citation type="submission" date="2016-08" db="EMBL/GenBank/DDBJ databases">
        <title>Pervasive Adenine N6-methylation of Active Genes in Fungi.</title>
        <authorList>
            <consortium name="DOE Joint Genome Institute"/>
            <person name="Mondo S.J."/>
            <person name="Dannebaum R.O."/>
            <person name="Kuo R.C."/>
            <person name="Labutti K."/>
            <person name="Haridas S."/>
            <person name="Kuo A."/>
            <person name="Salamov A."/>
            <person name="Ahrendt S.R."/>
            <person name="Lipzen A."/>
            <person name="Sullivan W."/>
            <person name="Andreopoulos W.B."/>
            <person name="Clum A."/>
            <person name="Lindquist E."/>
            <person name="Daum C."/>
            <person name="Ramamoorthy G.K."/>
            <person name="Gryganskyi A."/>
            <person name="Culley D."/>
            <person name="Magnuson J.K."/>
            <person name="James T.Y."/>
            <person name="O'Malley M.A."/>
            <person name="Stajich J.E."/>
            <person name="Spatafora J.W."/>
            <person name="Visel A."/>
            <person name="Grigoriev I.V."/>
        </authorList>
    </citation>
    <scope>NUCLEOTIDE SEQUENCE [LARGE SCALE GENOMIC DNA]</scope>
    <source>
        <strain evidence="2">finn</strain>
    </source>
</reference>
<sequence>MDNHDEEFRKPTLLIFECIIRNDDEEKVVINALKAATEKMVSLDNPRTGCPIFGFSTVKTKKLVSEEEEAINYTKPRVLHFLECYMGLDSWLNQLTQEESTIISDMFLKYINEYIRGIIINPYISSQTFKISLIDSLRTMTVIPKYGNVFNVESIINMHTQKLGDKMKPSKSTVEIELFVEPLDTDKNGEELLEACKSLIPEVIPLSPWVSCIIPNWKHNDFINIHHRINEEEDADK</sequence>
<evidence type="ECO:0000313" key="1">
    <source>
        <dbReference type="EMBL" id="ORX49285.1"/>
    </source>
</evidence>
<name>A0A1Y1V7M2_9FUNG</name>
<reference evidence="1 2" key="1">
    <citation type="submission" date="2016-08" db="EMBL/GenBank/DDBJ databases">
        <title>Genomes of anaerobic fungi encode conserved fungal cellulosomes for biomass hydrolysis.</title>
        <authorList>
            <consortium name="DOE Joint Genome Institute"/>
            <person name="Haitjema C.H."/>
            <person name="Gilmore S.P."/>
            <person name="Henske J.K."/>
            <person name="Solomon K.V."/>
            <person name="De Groot R."/>
            <person name="Kuo A."/>
            <person name="Mondo S.J."/>
            <person name="Salamov A.A."/>
            <person name="Labutti K."/>
            <person name="Zhao Z."/>
            <person name="Chiniquy J."/>
            <person name="Barry K."/>
            <person name="Brewer H.M."/>
            <person name="Purvine S.O."/>
            <person name="Wright A.T."/>
            <person name="Boxma B."/>
            <person name="Van Alen T."/>
            <person name="Hackstein J.H."/>
            <person name="Baker S.E."/>
            <person name="Grigoriev I.V."/>
            <person name="O'Malley M.A."/>
        </authorList>
    </citation>
    <scope>NUCLEOTIDE SEQUENCE [LARGE SCALE GENOMIC DNA]</scope>
    <source>
        <strain evidence="2">finn</strain>
    </source>
</reference>
<gene>
    <name evidence="1" type="ORF">BCR36DRAFT_67576</name>
</gene>
<accession>A0A1Y1V7M2</accession>
<protein>
    <submittedName>
        <fullName evidence="1">Uncharacterized protein</fullName>
    </submittedName>
</protein>
<comment type="caution">
    <text evidence="1">The sequence shown here is derived from an EMBL/GenBank/DDBJ whole genome shotgun (WGS) entry which is preliminary data.</text>
</comment>
<dbReference type="AlphaFoldDB" id="A0A1Y1V7M2"/>
<dbReference type="EMBL" id="MCFH01000024">
    <property type="protein sequence ID" value="ORX49285.1"/>
    <property type="molecule type" value="Genomic_DNA"/>
</dbReference>
<dbReference type="OrthoDB" id="10510304at2759"/>
<proteinExistence type="predicted"/>